<dbReference type="Gene3D" id="3.60.110.10">
    <property type="entry name" value="Carbon-nitrogen hydrolase"/>
    <property type="match status" value="1"/>
</dbReference>
<sequence length="412" mass="47639">MKFLLVQPYYDGKHTYNYKKIYGKIIDIILEHPVDLIVFPEAFIYGDEDINDCFEMISRISGKCNTPVLVGVSCDFGTEEAYYYNPTTVDETEWKLYVKHSSAKRVAFDIDYDKEYIQQLYKPIILNGKKIQVCICHDMFYPLLMERLEQEGMDILINLTGGNVRMAKWTNILKGRSIEIGGTVLCTMANNSTIKQPSERIAYHNGQRIQPVFTQGDGKREHAFSIFDIEDLRFIEDAEQSYSKYKYKEFTVSRKKGDCIVSDDGFEIDTKVTDLIEYKSSLSMQKGEGRIHVHACDIDDLFDRTFVYRAPREANVDEVFIYFSDDDIEREKVTAILKLRVIENRVAAVIVAPNIMIGAKTNQYKDVQLFEGDTIGFDLRNMKGFDSIYEKRPNKTGGLNLKFKEEYEALIK</sequence>
<feature type="domain" description="CN hydrolase" evidence="1">
    <location>
        <begin position="1"/>
        <end position="234"/>
    </location>
</feature>
<gene>
    <name evidence="2" type="ORF">B4088_5354</name>
</gene>
<protein>
    <recommendedName>
        <fullName evidence="1">CN hydrolase domain-containing protein</fullName>
    </recommendedName>
</protein>
<accession>A0A164LAP8</accession>
<dbReference type="SUPFAM" id="SSF56317">
    <property type="entry name" value="Carbon-nitrogen hydrolase"/>
    <property type="match status" value="1"/>
</dbReference>
<evidence type="ECO:0000259" key="1">
    <source>
        <dbReference type="PROSITE" id="PS50263"/>
    </source>
</evidence>
<reference evidence="2 3" key="1">
    <citation type="submission" date="2015-09" db="EMBL/GenBank/DDBJ databases">
        <title>Bacillus cereus food isolates.</title>
        <authorList>
            <person name="Boekhorst J."/>
        </authorList>
    </citation>
    <scope>NUCLEOTIDE SEQUENCE [LARGE SCALE GENOMIC DNA]</scope>
    <source>
        <strain evidence="2 3">B4088</strain>
    </source>
</reference>
<dbReference type="AlphaFoldDB" id="A0A164LAP8"/>
<evidence type="ECO:0000313" key="3">
    <source>
        <dbReference type="Proteomes" id="UP000076482"/>
    </source>
</evidence>
<name>A0A164LAP8_BACCE</name>
<dbReference type="PATRIC" id="fig|1396.535.peg.5912"/>
<evidence type="ECO:0000313" key="2">
    <source>
        <dbReference type="EMBL" id="KZD55609.1"/>
    </source>
</evidence>
<dbReference type="RefSeq" id="WP_063262872.1">
    <property type="nucleotide sequence ID" value="NZ_LJKE01000104.1"/>
</dbReference>
<organism evidence="2 3">
    <name type="scientific">Bacillus cereus</name>
    <dbReference type="NCBI Taxonomy" id="1396"/>
    <lineage>
        <taxon>Bacteria</taxon>
        <taxon>Bacillati</taxon>
        <taxon>Bacillota</taxon>
        <taxon>Bacilli</taxon>
        <taxon>Bacillales</taxon>
        <taxon>Bacillaceae</taxon>
        <taxon>Bacillus</taxon>
        <taxon>Bacillus cereus group</taxon>
    </lineage>
</organism>
<dbReference type="PROSITE" id="PS50263">
    <property type="entry name" value="CN_HYDROLASE"/>
    <property type="match status" value="1"/>
</dbReference>
<dbReference type="EMBL" id="LJKE01000104">
    <property type="protein sequence ID" value="KZD55609.1"/>
    <property type="molecule type" value="Genomic_DNA"/>
</dbReference>
<dbReference type="Pfam" id="PF00795">
    <property type="entry name" value="CN_hydrolase"/>
    <property type="match status" value="1"/>
</dbReference>
<dbReference type="InterPro" id="IPR036526">
    <property type="entry name" value="C-N_Hydrolase_sf"/>
</dbReference>
<comment type="caution">
    <text evidence="2">The sequence shown here is derived from an EMBL/GenBank/DDBJ whole genome shotgun (WGS) entry which is preliminary data.</text>
</comment>
<dbReference type="Proteomes" id="UP000076482">
    <property type="component" value="Unassembled WGS sequence"/>
</dbReference>
<dbReference type="InterPro" id="IPR003010">
    <property type="entry name" value="C-N_Hydrolase"/>
</dbReference>
<proteinExistence type="predicted"/>